<dbReference type="Pfam" id="PF14634">
    <property type="entry name" value="zf-RING_5"/>
    <property type="match status" value="1"/>
</dbReference>
<evidence type="ECO:0000256" key="3">
    <source>
        <dbReference type="ARBA" id="ARBA00022833"/>
    </source>
</evidence>
<dbReference type="AlphaFoldDB" id="A0A663FFP0"/>
<evidence type="ECO:0000256" key="2">
    <source>
        <dbReference type="ARBA" id="ARBA00022771"/>
    </source>
</evidence>
<keyword evidence="8" id="KW-1185">Reference proteome</keyword>
<evidence type="ECO:0000313" key="7">
    <source>
        <dbReference type="Ensembl" id="ENSACCP00020023460.1"/>
    </source>
</evidence>
<dbReference type="GO" id="GO:0008270">
    <property type="term" value="F:zinc ion binding"/>
    <property type="evidence" value="ECO:0007669"/>
    <property type="project" value="UniProtKB-KW"/>
</dbReference>
<dbReference type="PROSITE" id="PS00518">
    <property type="entry name" value="ZF_RING_1"/>
    <property type="match status" value="1"/>
</dbReference>
<protein>
    <submittedName>
        <fullName evidence="7">Ring finger protein 225</fullName>
    </submittedName>
</protein>
<dbReference type="GO" id="GO:0016567">
    <property type="term" value="P:protein ubiquitination"/>
    <property type="evidence" value="ECO:0007669"/>
    <property type="project" value="TreeGrafter"/>
</dbReference>
<evidence type="ECO:0000259" key="6">
    <source>
        <dbReference type="PROSITE" id="PS50089"/>
    </source>
</evidence>
<dbReference type="InterPro" id="IPR051435">
    <property type="entry name" value="RING_finger_E3_ubiq-ligases"/>
</dbReference>
<proteinExistence type="predicted"/>
<sequence>PASFLPPGKSWGGVPSLDCVICFAPYDRLFKVPKVLGCGHTFCLECLARVTVVAPAAPTLLCPICRRPTALPRCRGPPALPTRADLLALLPPGPTGSVRFSRPKGLLYVPPGHPKPADQVPTVTLSLELGRPEPPAPPNRGWPWISGRWSLYRAVALMVALVVGGGLVLCGVFLFFLQPVACSEGGPVTNSTWGELGWPPY</sequence>
<dbReference type="SUPFAM" id="SSF57850">
    <property type="entry name" value="RING/U-box"/>
    <property type="match status" value="1"/>
</dbReference>
<evidence type="ECO:0000256" key="5">
    <source>
        <dbReference type="SAM" id="Phobius"/>
    </source>
</evidence>
<reference evidence="7" key="2">
    <citation type="submission" date="2025-09" db="UniProtKB">
        <authorList>
            <consortium name="Ensembl"/>
        </authorList>
    </citation>
    <scope>IDENTIFICATION</scope>
</reference>
<reference evidence="7" key="1">
    <citation type="submission" date="2025-08" db="UniProtKB">
        <authorList>
            <consortium name="Ensembl"/>
        </authorList>
    </citation>
    <scope>IDENTIFICATION</scope>
</reference>
<evidence type="ECO:0000256" key="1">
    <source>
        <dbReference type="ARBA" id="ARBA00022723"/>
    </source>
</evidence>
<name>A0A663FFP0_AQUCH</name>
<feature type="transmembrane region" description="Helical" evidence="5">
    <location>
        <begin position="154"/>
        <end position="177"/>
    </location>
</feature>
<evidence type="ECO:0000313" key="8">
    <source>
        <dbReference type="Proteomes" id="UP000472275"/>
    </source>
</evidence>
<evidence type="ECO:0000256" key="4">
    <source>
        <dbReference type="PROSITE-ProRule" id="PRU00175"/>
    </source>
</evidence>
<dbReference type="Proteomes" id="UP000472275">
    <property type="component" value="Unassembled WGS sequence"/>
</dbReference>
<keyword evidence="3" id="KW-0862">Zinc</keyword>
<dbReference type="SMART" id="SM00184">
    <property type="entry name" value="RING"/>
    <property type="match status" value="1"/>
</dbReference>
<keyword evidence="2 4" id="KW-0863">Zinc-finger</keyword>
<keyword evidence="1" id="KW-0479">Metal-binding</keyword>
<keyword evidence="5" id="KW-1133">Transmembrane helix</keyword>
<keyword evidence="5" id="KW-0812">Transmembrane</keyword>
<dbReference type="Gene3D" id="3.30.40.10">
    <property type="entry name" value="Zinc/RING finger domain, C3HC4 (zinc finger)"/>
    <property type="match status" value="1"/>
</dbReference>
<dbReference type="PANTHER" id="PTHR22791:SF1">
    <property type="entry name" value="RING FINGER PROTEIN 225"/>
    <property type="match status" value="1"/>
</dbReference>
<dbReference type="InParanoid" id="A0A663FFP0"/>
<dbReference type="InterPro" id="IPR013083">
    <property type="entry name" value="Znf_RING/FYVE/PHD"/>
</dbReference>
<keyword evidence="5" id="KW-0472">Membrane</keyword>
<dbReference type="GeneTree" id="ENSGT00940000163974"/>
<feature type="domain" description="RING-type" evidence="6">
    <location>
        <begin position="19"/>
        <end position="66"/>
    </location>
</feature>
<dbReference type="GO" id="GO:0061630">
    <property type="term" value="F:ubiquitin protein ligase activity"/>
    <property type="evidence" value="ECO:0007669"/>
    <property type="project" value="TreeGrafter"/>
</dbReference>
<dbReference type="PANTHER" id="PTHR22791">
    <property type="entry name" value="RING-TYPE DOMAIN-CONTAINING PROTEIN"/>
    <property type="match status" value="1"/>
</dbReference>
<dbReference type="Ensembl" id="ENSACCT00020024496.1">
    <property type="protein sequence ID" value="ENSACCP00020023460.1"/>
    <property type="gene ID" value="ENSACCG00020016108.1"/>
</dbReference>
<dbReference type="PROSITE" id="PS50089">
    <property type="entry name" value="ZF_RING_2"/>
    <property type="match status" value="1"/>
</dbReference>
<dbReference type="InterPro" id="IPR001841">
    <property type="entry name" value="Znf_RING"/>
</dbReference>
<dbReference type="InterPro" id="IPR017907">
    <property type="entry name" value="Znf_RING_CS"/>
</dbReference>
<accession>A0A663FFP0</accession>
<organism evidence="7 8">
    <name type="scientific">Aquila chrysaetos chrysaetos</name>
    <dbReference type="NCBI Taxonomy" id="223781"/>
    <lineage>
        <taxon>Eukaryota</taxon>
        <taxon>Metazoa</taxon>
        <taxon>Chordata</taxon>
        <taxon>Craniata</taxon>
        <taxon>Vertebrata</taxon>
        <taxon>Euteleostomi</taxon>
        <taxon>Archelosauria</taxon>
        <taxon>Archosauria</taxon>
        <taxon>Dinosauria</taxon>
        <taxon>Saurischia</taxon>
        <taxon>Theropoda</taxon>
        <taxon>Coelurosauria</taxon>
        <taxon>Aves</taxon>
        <taxon>Neognathae</taxon>
        <taxon>Neoaves</taxon>
        <taxon>Telluraves</taxon>
        <taxon>Accipitrimorphae</taxon>
        <taxon>Accipitriformes</taxon>
        <taxon>Accipitridae</taxon>
        <taxon>Accipitrinae</taxon>
        <taxon>Aquila</taxon>
    </lineage>
</organism>